<protein>
    <submittedName>
        <fullName evidence="3">Uncharacterized protein</fullName>
    </submittedName>
</protein>
<feature type="transmembrane region" description="Helical" evidence="1">
    <location>
        <begin position="263"/>
        <end position="287"/>
    </location>
</feature>
<feature type="transmembrane region" description="Helical" evidence="1">
    <location>
        <begin position="360"/>
        <end position="377"/>
    </location>
</feature>
<gene>
    <name evidence="3" type="ORF">BU104_12710</name>
</gene>
<organism evidence="3 4">
    <name type="scientific">Staphylococcus xylosus</name>
    <dbReference type="NCBI Taxonomy" id="1288"/>
    <lineage>
        <taxon>Bacteria</taxon>
        <taxon>Bacillati</taxon>
        <taxon>Bacillota</taxon>
        <taxon>Bacilli</taxon>
        <taxon>Bacillales</taxon>
        <taxon>Staphylococcaceae</taxon>
        <taxon>Staphylococcus</taxon>
    </lineage>
</organism>
<keyword evidence="1" id="KW-0472">Membrane</keyword>
<proteinExistence type="predicted"/>
<reference evidence="3 4" key="1">
    <citation type="journal article" date="2016" name="Front. Microbiol.">
        <title>Comprehensive Phylogenetic Analysis of Bovine Non-aureus Staphylococci Species Based on Whole-Genome Sequencing.</title>
        <authorList>
            <person name="Naushad S."/>
            <person name="Barkema H.W."/>
            <person name="Luby C."/>
            <person name="Condas L.A."/>
            <person name="Nobrega D.B."/>
            <person name="Carson D.A."/>
            <person name="De Buck J."/>
        </authorList>
    </citation>
    <scope>NUCLEOTIDE SEQUENCE [LARGE SCALE GENOMIC DNA]</scope>
    <source>
        <strain evidence="3 4">SNUC 1349</strain>
    </source>
</reference>
<feature type="transmembrane region" description="Helical" evidence="1">
    <location>
        <begin position="218"/>
        <end position="242"/>
    </location>
</feature>
<name>A0AAQ0LVU7_STAXY</name>
<accession>A0AAQ0LVU7</accession>
<dbReference type="RefSeq" id="WP_119555538.1">
    <property type="nucleotide sequence ID" value="NZ_QXUI01000011.1"/>
</dbReference>
<dbReference type="Pfam" id="PF19597">
    <property type="entry name" value="TrbL_4"/>
    <property type="match status" value="1"/>
</dbReference>
<keyword evidence="1" id="KW-0812">Transmembrane</keyword>
<dbReference type="EMBL" id="QXUI01000011">
    <property type="protein sequence ID" value="RIM90987.1"/>
    <property type="molecule type" value="Genomic_DNA"/>
</dbReference>
<feature type="transmembrane region" description="Helical" evidence="1">
    <location>
        <begin position="325"/>
        <end position="348"/>
    </location>
</feature>
<dbReference type="AlphaFoldDB" id="A0AAQ0LVU7"/>
<dbReference type="InterPro" id="IPR046084">
    <property type="entry name" value="TrbL_4"/>
</dbReference>
<feature type="transmembrane region" description="Helical" evidence="1">
    <location>
        <begin position="293"/>
        <end position="313"/>
    </location>
</feature>
<evidence type="ECO:0000256" key="2">
    <source>
        <dbReference type="SAM" id="SignalP"/>
    </source>
</evidence>
<evidence type="ECO:0000256" key="1">
    <source>
        <dbReference type="SAM" id="Phobius"/>
    </source>
</evidence>
<feature type="signal peptide" evidence="2">
    <location>
        <begin position="1"/>
        <end position="25"/>
    </location>
</feature>
<evidence type="ECO:0000313" key="4">
    <source>
        <dbReference type="Proteomes" id="UP000285579"/>
    </source>
</evidence>
<evidence type="ECO:0000313" key="3">
    <source>
        <dbReference type="EMBL" id="RIM90987.1"/>
    </source>
</evidence>
<feature type="chain" id="PRO_5042880310" evidence="2">
    <location>
        <begin position="26"/>
        <end position="399"/>
    </location>
</feature>
<dbReference type="Proteomes" id="UP000285579">
    <property type="component" value="Unassembled WGS sequence"/>
</dbReference>
<keyword evidence="1" id="KW-1133">Transmembrane helix</keyword>
<keyword evidence="2" id="KW-0732">Signal</keyword>
<sequence length="399" mass="44052">MKKIIGLFVAICLAHIFLLPSSADAKDNGTGVKNNNVDVSQKAFNNLPSDDDLEKKLNKAMGKESIIKQGKAKKIKKGKGGLYETYEKDIDKLYKRIEKTSGKGRAEAMQKLVEEYNTSTNKLDVKKWDIEGHTANIFMKMGSGALGMVTQPLQTFTIKPSSILTSPSAKPLKEAFTTLTDSLVALFLIFQVLKILVLKATDIGNYGNAIYDKVSKTVVVLILVGMYDPLFKLVLNIQYLLITPIMKSIKIDNEMGSLIMLKSLIVNSDAVIIAVPVIAILMLVVTISLFYSLAYLILLYITGPVAITTMINDEMDFYSLWVRKLVSRVLTVFLQSVCIALSLATIFRITWDIQEVGTDLLLSIAYLMLALGVPKILENFGDSSGAGRTTIMAVRSMKR</sequence>
<comment type="caution">
    <text evidence="3">The sequence shown here is derived from an EMBL/GenBank/DDBJ whole genome shotgun (WGS) entry which is preliminary data.</text>
</comment>